<dbReference type="RefSeq" id="WP_189024194.1">
    <property type="nucleotide sequence ID" value="NZ_BMKR01000006.1"/>
</dbReference>
<dbReference type="AlphaFoldDB" id="A0A917C7I4"/>
<protein>
    <recommendedName>
        <fullName evidence="1">Xylose isomerase-like TIM barrel domain-containing protein</fullName>
    </recommendedName>
</protein>
<dbReference type="PANTHER" id="PTHR12110">
    <property type="entry name" value="HYDROXYPYRUVATE ISOMERASE"/>
    <property type="match status" value="1"/>
</dbReference>
<evidence type="ECO:0000259" key="1">
    <source>
        <dbReference type="Pfam" id="PF01261"/>
    </source>
</evidence>
<dbReference type="Gene3D" id="3.20.20.150">
    <property type="entry name" value="Divalent-metal-dependent TIM barrel enzymes"/>
    <property type="match status" value="1"/>
</dbReference>
<name>A0A917C7I4_9BACL</name>
<reference evidence="2" key="1">
    <citation type="journal article" date="2014" name="Int. J. Syst. Evol. Microbiol.">
        <title>Complete genome sequence of Corynebacterium casei LMG S-19264T (=DSM 44701T), isolated from a smear-ripened cheese.</title>
        <authorList>
            <consortium name="US DOE Joint Genome Institute (JGI-PGF)"/>
            <person name="Walter F."/>
            <person name="Albersmeier A."/>
            <person name="Kalinowski J."/>
            <person name="Ruckert C."/>
        </authorList>
    </citation>
    <scope>NUCLEOTIDE SEQUENCE</scope>
    <source>
        <strain evidence="2">CGMCC 1.16134</strain>
    </source>
</reference>
<feature type="domain" description="Xylose isomerase-like TIM barrel" evidence="1">
    <location>
        <begin position="23"/>
        <end position="255"/>
    </location>
</feature>
<gene>
    <name evidence="2" type="ORF">GCM10010912_19150</name>
</gene>
<organism evidence="2 3">
    <name type="scientific">Paenibacillus albidus</name>
    <dbReference type="NCBI Taxonomy" id="2041023"/>
    <lineage>
        <taxon>Bacteria</taxon>
        <taxon>Bacillati</taxon>
        <taxon>Bacillota</taxon>
        <taxon>Bacilli</taxon>
        <taxon>Bacillales</taxon>
        <taxon>Paenibacillaceae</taxon>
        <taxon>Paenibacillus</taxon>
    </lineage>
</organism>
<dbReference type="SUPFAM" id="SSF51658">
    <property type="entry name" value="Xylose isomerase-like"/>
    <property type="match status" value="1"/>
</dbReference>
<dbReference type="Pfam" id="PF01261">
    <property type="entry name" value="AP_endonuc_2"/>
    <property type="match status" value="1"/>
</dbReference>
<dbReference type="EMBL" id="BMKR01000006">
    <property type="protein sequence ID" value="GGF74077.1"/>
    <property type="molecule type" value="Genomic_DNA"/>
</dbReference>
<comment type="caution">
    <text evidence="2">The sequence shown here is derived from an EMBL/GenBank/DDBJ whole genome shotgun (WGS) entry which is preliminary data.</text>
</comment>
<proteinExistence type="predicted"/>
<evidence type="ECO:0000313" key="3">
    <source>
        <dbReference type="Proteomes" id="UP000637643"/>
    </source>
</evidence>
<accession>A0A917C7I4</accession>
<dbReference type="InterPro" id="IPR013022">
    <property type="entry name" value="Xyl_isomerase-like_TIM-brl"/>
</dbReference>
<keyword evidence="3" id="KW-1185">Reference proteome</keyword>
<dbReference type="InterPro" id="IPR050312">
    <property type="entry name" value="IolE/XylAMocC-like"/>
</dbReference>
<dbReference type="PANTHER" id="PTHR12110:SF21">
    <property type="entry name" value="XYLOSE ISOMERASE-LIKE TIM BARREL DOMAIN-CONTAINING PROTEIN"/>
    <property type="match status" value="1"/>
</dbReference>
<evidence type="ECO:0000313" key="2">
    <source>
        <dbReference type="EMBL" id="GGF74077.1"/>
    </source>
</evidence>
<dbReference type="Proteomes" id="UP000637643">
    <property type="component" value="Unassembled WGS sequence"/>
</dbReference>
<sequence>MTELASYGVSTYAFIDRPLKQAVELLAEAGWKRIEIMCEGGHEELLDWTERELEWLTGKAAAHGISWSLHAPITGCNPAAADEVEAARAEGLLLKTLQLAERLGCGFVVLHAGVLESGDKEAGAKERIVHFLKRMVEQTAGSNVTLALENVPPLPGLLGTEMTFLLDVAEQVASDRVGLVFDTGHAHMTGTGRCLLMMQQAMPRMVALHLSDNGGREDEHKALGTGSLPLEALVAWLSACNYGGAWVLEMRRPEDLLPSAGKLQRLRLESAGAFGIEPAKGIR</sequence>
<dbReference type="InterPro" id="IPR036237">
    <property type="entry name" value="Xyl_isomerase-like_sf"/>
</dbReference>
<reference evidence="2" key="2">
    <citation type="submission" date="2020-09" db="EMBL/GenBank/DDBJ databases">
        <authorList>
            <person name="Sun Q."/>
            <person name="Zhou Y."/>
        </authorList>
    </citation>
    <scope>NUCLEOTIDE SEQUENCE</scope>
    <source>
        <strain evidence="2">CGMCC 1.16134</strain>
    </source>
</reference>